<gene>
    <name evidence="3 6" type="primary">rimP</name>
    <name evidence="6" type="ORF">Hs20B_17640</name>
</gene>
<organism evidence="6 7">
    <name type="scientific">Pseudolactococcus insecticola</name>
    <dbReference type="NCBI Taxonomy" id="2709158"/>
    <lineage>
        <taxon>Bacteria</taxon>
        <taxon>Bacillati</taxon>
        <taxon>Bacillota</taxon>
        <taxon>Bacilli</taxon>
        <taxon>Lactobacillales</taxon>
        <taxon>Streptococcaceae</taxon>
        <taxon>Pseudolactococcus</taxon>
    </lineage>
</organism>
<comment type="caution">
    <text evidence="6">The sequence shown here is derived from an EMBL/GenBank/DDBJ whole genome shotgun (WGS) entry which is preliminary data.</text>
</comment>
<dbReference type="GO" id="GO:0005829">
    <property type="term" value="C:cytosol"/>
    <property type="evidence" value="ECO:0007669"/>
    <property type="project" value="TreeGrafter"/>
</dbReference>
<evidence type="ECO:0000256" key="3">
    <source>
        <dbReference type="HAMAP-Rule" id="MF_01077"/>
    </source>
</evidence>
<dbReference type="CDD" id="cd01734">
    <property type="entry name" value="YlxS_C"/>
    <property type="match status" value="1"/>
</dbReference>
<dbReference type="InterPro" id="IPR036847">
    <property type="entry name" value="RimP_C_sf"/>
</dbReference>
<comment type="similarity">
    <text evidence="3">Belongs to the RimP family.</text>
</comment>
<dbReference type="GO" id="GO:0000028">
    <property type="term" value="P:ribosomal small subunit assembly"/>
    <property type="evidence" value="ECO:0007669"/>
    <property type="project" value="TreeGrafter"/>
</dbReference>
<evidence type="ECO:0000313" key="6">
    <source>
        <dbReference type="EMBL" id="GFH41366.1"/>
    </source>
</evidence>
<dbReference type="InterPro" id="IPR035956">
    <property type="entry name" value="RimP_N_sf"/>
</dbReference>
<dbReference type="EMBL" id="BLLH01000013">
    <property type="protein sequence ID" value="GFH41366.1"/>
    <property type="molecule type" value="Genomic_DNA"/>
</dbReference>
<name>A0A6A0B972_9LACT</name>
<keyword evidence="7" id="KW-1185">Reference proteome</keyword>
<dbReference type="HAMAP" id="MF_01077">
    <property type="entry name" value="RimP"/>
    <property type="match status" value="1"/>
</dbReference>
<dbReference type="Proteomes" id="UP000475928">
    <property type="component" value="Unassembled WGS sequence"/>
</dbReference>
<dbReference type="NCBIfam" id="NF000928">
    <property type="entry name" value="PRK00092.1-2"/>
    <property type="match status" value="1"/>
</dbReference>
<evidence type="ECO:0000256" key="1">
    <source>
        <dbReference type="ARBA" id="ARBA00022490"/>
    </source>
</evidence>
<reference evidence="6 7" key="1">
    <citation type="submission" date="2020-02" db="EMBL/GenBank/DDBJ databases">
        <title>Draft genome sequence of Lactococcus sp. Hs20B0-1.</title>
        <authorList>
            <person name="Noda S."/>
            <person name="Yuki M."/>
            <person name="Ohkuma M."/>
        </authorList>
    </citation>
    <scope>NUCLEOTIDE SEQUENCE [LARGE SCALE GENOMIC DNA]</scope>
    <source>
        <strain evidence="6 7">Hs20B0-1</strain>
    </source>
</reference>
<sequence length="158" mass="17369">MSDDTIIEKVSAQLDGKLPAPFELVDVEWSKLGGDQVLSVLIDKPDGITLQDTADLTEIISPELDKIVPDPFPSEYLLEVASPGAERPLKKAADFEAHIGDYIFVKLYQKVAGEKEFVGDLTAFDGEIVSLSYLDKTRQKTVDIAFSNIAKARTQVKL</sequence>
<keyword evidence="2 3" id="KW-0690">Ribosome biogenesis</keyword>
<feature type="domain" description="Ribosome maturation factor RimP C-terminal" evidence="5">
    <location>
        <begin position="89"/>
        <end position="157"/>
    </location>
</feature>
<feature type="domain" description="Ribosome maturation factor RimP N-terminal" evidence="4">
    <location>
        <begin position="21"/>
        <end position="86"/>
    </location>
</feature>
<dbReference type="PANTHER" id="PTHR33867">
    <property type="entry name" value="RIBOSOME MATURATION FACTOR RIMP"/>
    <property type="match status" value="1"/>
</dbReference>
<dbReference type="PANTHER" id="PTHR33867:SF1">
    <property type="entry name" value="RIBOSOME MATURATION FACTOR RIMP"/>
    <property type="match status" value="1"/>
</dbReference>
<accession>A0A6A0B972</accession>
<evidence type="ECO:0000256" key="2">
    <source>
        <dbReference type="ARBA" id="ARBA00022517"/>
    </source>
</evidence>
<protein>
    <recommendedName>
        <fullName evidence="3">Ribosome maturation factor RimP</fullName>
    </recommendedName>
</protein>
<evidence type="ECO:0000259" key="4">
    <source>
        <dbReference type="Pfam" id="PF02576"/>
    </source>
</evidence>
<dbReference type="SUPFAM" id="SSF74942">
    <property type="entry name" value="YhbC-like, C-terminal domain"/>
    <property type="match status" value="1"/>
</dbReference>
<dbReference type="InterPro" id="IPR028989">
    <property type="entry name" value="RimP_N"/>
</dbReference>
<keyword evidence="1 3" id="KW-0963">Cytoplasm</keyword>
<comment type="function">
    <text evidence="3">Required for maturation of 30S ribosomal subunits.</text>
</comment>
<comment type="subcellular location">
    <subcellularLocation>
        <location evidence="3">Cytoplasm</location>
    </subcellularLocation>
</comment>
<dbReference type="Gene3D" id="3.30.300.70">
    <property type="entry name" value="RimP-like superfamily, N-terminal"/>
    <property type="match status" value="1"/>
</dbReference>
<proteinExistence type="inferred from homology"/>
<evidence type="ECO:0000313" key="7">
    <source>
        <dbReference type="Proteomes" id="UP000475928"/>
    </source>
</evidence>
<evidence type="ECO:0000259" key="5">
    <source>
        <dbReference type="Pfam" id="PF17384"/>
    </source>
</evidence>
<dbReference type="GO" id="GO:0006412">
    <property type="term" value="P:translation"/>
    <property type="evidence" value="ECO:0007669"/>
    <property type="project" value="TreeGrafter"/>
</dbReference>
<dbReference type="SUPFAM" id="SSF75420">
    <property type="entry name" value="YhbC-like, N-terminal domain"/>
    <property type="match status" value="1"/>
</dbReference>
<dbReference type="Pfam" id="PF02576">
    <property type="entry name" value="RimP_N"/>
    <property type="match status" value="1"/>
</dbReference>
<dbReference type="InterPro" id="IPR003728">
    <property type="entry name" value="Ribosome_maturation_RimP"/>
</dbReference>
<dbReference type="AlphaFoldDB" id="A0A6A0B972"/>
<dbReference type="Pfam" id="PF17384">
    <property type="entry name" value="DUF150_C"/>
    <property type="match status" value="1"/>
</dbReference>
<dbReference type="Gene3D" id="2.30.30.180">
    <property type="entry name" value="Ribosome maturation factor RimP, C-terminal domain"/>
    <property type="match status" value="1"/>
</dbReference>
<dbReference type="InterPro" id="IPR028998">
    <property type="entry name" value="RimP_C"/>
</dbReference>